<organism evidence="2 3">
    <name type="scientific">Rubrivirga marina</name>
    <dbReference type="NCBI Taxonomy" id="1196024"/>
    <lineage>
        <taxon>Bacteria</taxon>
        <taxon>Pseudomonadati</taxon>
        <taxon>Rhodothermota</taxon>
        <taxon>Rhodothermia</taxon>
        <taxon>Rhodothermales</taxon>
        <taxon>Rubricoccaceae</taxon>
        <taxon>Rubrivirga</taxon>
    </lineage>
</organism>
<keyword evidence="1" id="KW-1133">Transmembrane helix</keyword>
<reference evidence="2 3" key="1">
    <citation type="submission" date="2016-11" db="EMBL/GenBank/DDBJ databases">
        <title>Study of marine rhodopsin-containing bacteria.</title>
        <authorList>
            <person name="Yoshizawa S."/>
            <person name="Kumagai Y."/>
            <person name="Kogure K."/>
        </authorList>
    </citation>
    <scope>NUCLEOTIDE SEQUENCE [LARGE SCALE GENOMIC DNA]</scope>
    <source>
        <strain evidence="2 3">SAORIC-28</strain>
    </source>
</reference>
<keyword evidence="3" id="KW-1185">Reference proteome</keyword>
<dbReference type="Proteomes" id="UP000216339">
    <property type="component" value="Unassembled WGS sequence"/>
</dbReference>
<feature type="transmembrane region" description="Helical" evidence="1">
    <location>
        <begin position="55"/>
        <end position="76"/>
    </location>
</feature>
<comment type="caution">
    <text evidence="2">The sequence shown here is derived from an EMBL/GenBank/DDBJ whole genome shotgun (WGS) entry which is preliminary data.</text>
</comment>
<proteinExistence type="predicted"/>
<gene>
    <name evidence="2" type="ORF">BSZ37_16950</name>
</gene>
<dbReference type="RefSeq" id="WP_095511677.1">
    <property type="nucleotide sequence ID" value="NZ_MQWD01000001.1"/>
</dbReference>
<name>A0A271J3Z2_9BACT</name>
<evidence type="ECO:0000313" key="3">
    <source>
        <dbReference type="Proteomes" id="UP000216339"/>
    </source>
</evidence>
<accession>A0A271J3Z2</accession>
<sequence>MDRPTGLDDRARDDLDRIADEMEADGLPRSADLLRVIVHPDRWREWEMAGARTGFAWGVATGVGLTLAVMAWAYVVRQGAGG</sequence>
<dbReference type="AlphaFoldDB" id="A0A271J3Z2"/>
<keyword evidence="1" id="KW-0472">Membrane</keyword>
<keyword evidence="1" id="KW-0812">Transmembrane</keyword>
<dbReference type="EMBL" id="MQWD01000001">
    <property type="protein sequence ID" value="PAP78007.1"/>
    <property type="molecule type" value="Genomic_DNA"/>
</dbReference>
<evidence type="ECO:0000256" key="1">
    <source>
        <dbReference type="SAM" id="Phobius"/>
    </source>
</evidence>
<protein>
    <submittedName>
        <fullName evidence="2">Uncharacterized protein</fullName>
    </submittedName>
</protein>
<evidence type="ECO:0000313" key="2">
    <source>
        <dbReference type="EMBL" id="PAP78007.1"/>
    </source>
</evidence>